<accession>A0ABW5CGU2</accession>
<dbReference type="InterPro" id="IPR011004">
    <property type="entry name" value="Trimer_LpxA-like_sf"/>
</dbReference>
<protein>
    <recommendedName>
        <fullName evidence="1">Carbamoyl phosphate synthase ATP-binding domain-containing protein</fullName>
    </recommendedName>
</protein>
<evidence type="ECO:0000259" key="1">
    <source>
        <dbReference type="Pfam" id="PF02786"/>
    </source>
</evidence>
<organism evidence="2 3">
    <name type="scientific">Phaeospirillum tilakii</name>
    <dbReference type="NCBI Taxonomy" id="741673"/>
    <lineage>
        <taxon>Bacteria</taxon>
        <taxon>Pseudomonadati</taxon>
        <taxon>Pseudomonadota</taxon>
        <taxon>Alphaproteobacteria</taxon>
        <taxon>Rhodospirillales</taxon>
        <taxon>Rhodospirillaceae</taxon>
        <taxon>Phaeospirillum</taxon>
    </lineage>
</organism>
<keyword evidence="3" id="KW-1185">Reference proteome</keyword>
<dbReference type="EMBL" id="JBHUIY010000124">
    <property type="protein sequence ID" value="MFD2235837.1"/>
    <property type="molecule type" value="Genomic_DNA"/>
</dbReference>
<proteinExistence type="predicted"/>
<dbReference type="Pfam" id="PF02786">
    <property type="entry name" value="CPSase_L_D2"/>
    <property type="match status" value="1"/>
</dbReference>
<feature type="non-terminal residue" evidence="2">
    <location>
        <position position="190"/>
    </location>
</feature>
<comment type="caution">
    <text evidence="2">The sequence shown here is derived from an EMBL/GenBank/DDBJ whole genome shotgun (WGS) entry which is preliminary data.</text>
</comment>
<feature type="domain" description="Carbamoyl phosphate synthase ATP-binding" evidence="1">
    <location>
        <begin position="8"/>
        <end position="69"/>
    </location>
</feature>
<dbReference type="InterPro" id="IPR005479">
    <property type="entry name" value="CPAse_ATP-bd"/>
</dbReference>
<dbReference type="SUPFAM" id="SSF56059">
    <property type="entry name" value="Glutathione synthetase ATP-binding domain-like"/>
    <property type="match status" value="1"/>
</dbReference>
<reference evidence="3" key="1">
    <citation type="journal article" date="2019" name="Int. J. Syst. Evol. Microbiol.">
        <title>The Global Catalogue of Microorganisms (GCM) 10K type strain sequencing project: providing services to taxonomists for standard genome sequencing and annotation.</title>
        <authorList>
            <consortium name="The Broad Institute Genomics Platform"/>
            <consortium name="The Broad Institute Genome Sequencing Center for Infectious Disease"/>
            <person name="Wu L."/>
            <person name="Ma J."/>
        </authorList>
    </citation>
    <scope>NUCLEOTIDE SEQUENCE [LARGE SCALE GENOMIC DNA]</scope>
    <source>
        <strain evidence="3">KCTC 15012</strain>
    </source>
</reference>
<dbReference type="Gene3D" id="3.30.1490.20">
    <property type="entry name" value="ATP-grasp fold, A domain"/>
    <property type="match status" value="1"/>
</dbReference>
<evidence type="ECO:0000313" key="3">
    <source>
        <dbReference type="Proteomes" id="UP001597296"/>
    </source>
</evidence>
<dbReference type="Gene3D" id="2.160.10.10">
    <property type="entry name" value="Hexapeptide repeat proteins"/>
    <property type="match status" value="1"/>
</dbReference>
<evidence type="ECO:0000313" key="2">
    <source>
        <dbReference type="EMBL" id="MFD2235837.1"/>
    </source>
</evidence>
<dbReference type="SUPFAM" id="SSF51161">
    <property type="entry name" value="Trimeric LpxA-like enzymes"/>
    <property type="match status" value="1"/>
</dbReference>
<dbReference type="Pfam" id="PF00132">
    <property type="entry name" value="Hexapep"/>
    <property type="match status" value="1"/>
</dbReference>
<dbReference type="InterPro" id="IPR001451">
    <property type="entry name" value="Hexapep"/>
</dbReference>
<dbReference type="InterPro" id="IPR013815">
    <property type="entry name" value="ATP_grasp_subdomain_1"/>
</dbReference>
<name>A0ABW5CGU2_9PROT</name>
<gene>
    <name evidence="2" type="ORF">ACFSNB_18805</name>
</gene>
<dbReference type="Proteomes" id="UP001597296">
    <property type="component" value="Unassembled WGS sequence"/>
</dbReference>
<sequence>MPVPIGRPVDSPDDGWAVALEIGLPVVVKPQDGNQGKGVTVNVVDRAHFDIAYKAADEIGQVMVEKFLPGGDYRLLVIGDKLIAAARRDPPHVIGDGVHTVKQLVDKVNADPKRGDGHATSLTKIRFDDIAVARLTQWWAARTRPAANAGVHPSAIVSPEATLGQGVEIGPLAVVEAGAIIGDGARIGAH</sequence>